<dbReference type="PROSITE" id="PS01081">
    <property type="entry name" value="HTH_TETR_1"/>
    <property type="match status" value="1"/>
</dbReference>
<feature type="DNA-binding region" description="H-T-H motif" evidence="2">
    <location>
        <begin position="28"/>
        <end position="47"/>
    </location>
</feature>
<accession>A0ABQ4CUN0</accession>
<evidence type="ECO:0000256" key="2">
    <source>
        <dbReference type="PROSITE-ProRule" id="PRU00335"/>
    </source>
</evidence>
<evidence type="ECO:0000256" key="1">
    <source>
        <dbReference type="ARBA" id="ARBA00023125"/>
    </source>
</evidence>
<evidence type="ECO:0000313" key="5">
    <source>
        <dbReference type="Proteomes" id="UP000604117"/>
    </source>
</evidence>
<evidence type="ECO:0000259" key="3">
    <source>
        <dbReference type="PROSITE" id="PS50977"/>
    </source>
</evidence>
<dbReference type="PANTHER" id="PTHR30055">
    <property type="entry name" value="HTH-TYPE TRANSCRIPTIONAL REGULATOR RUTR"/>
    <property type="match status" value="1"/>
</dbReference>
<sequence>MDVAGATRDRIRDEAIVLFSDRGYATTSLREIADRVGITKASLYYHFPSKQDLLVAIVRPLLTQWRDVVTDAESGPHTPADVRRILRRCVDTMLAHRAVAGLFLRDTAGILPALAPLVGDLVETNSRLRDWLAGPTPSAIARIRAVAVLELLRAALTAGATLGDVPDDLVRRTLLESAELVLAGREEGA</sequence>
<evidence type="ECO:0000313" key="4">
    <source>
        <dbReference type="EMBL" id="GIF74985.1"/>
    </source>
</evidence>
<keyword evidence="1 2" id="KW-0238">DNA-binding</keyword>
<comment type="caution">
    <text evidence="4">The sequence shown here is derived from an EMBL/GenBank/DDBJ whole genome shotgun (WGS) entry which is preliminary data.</text>
</comment>
<dbReference type="Gene3D" id="1.10.357.10">
    <property type="entry name" value="Tetracycline Repressor, domain 2"/>
    <property type="match status" value="1"/>
</dbReference>
<feature type="domain" description="HTH tetR-type" evidence="3">
    <location>
        <begin position="5"/>
        <end position="65"/>
    </location>
</feature>
<protein>
    <recommendedName>
        <fullName evidence="3">HTH tetR-type domain-containing protein</fullName>
    </recommendedName>
</protein>
<reference evidence="4 5" key="1">
    <citation type="submission" date="2021-01" db="EMBL/GenBank/DDBJ databases">
        <title>Whole genome shotgun sequence of Asanoa siamensis NBRC 107932.</title>
        <authorList>
            <person name="Komaki H."/>
            <person name="Tamura T."/>
        </authorList>
    </citation>
    <scope>NUCLEOTIDE SEQUENCE [LARGE SCALE GENOMIC DNA]</scope>
    <source>
        <strain evidence="4 5">NBRC 107932</strain>
    </source>
</reference>
<dbReference type="InterPro" id="IPR009057">
    <property type="entry name" value="Homeodomain-like_sf"/>
</dbReference>
<dbReference type="PANTHER" id="PTHR30055:SF237">
    <property type="entry name" value="TRANSCRIPTIONAL REPRESSOR MCE3R"/>
    <property type="match status" value="1"/>
</dbReference>
<dbReference type="InterPro" id="IPR023772">
    <property type="entry name" value="DNA-bd_HTH_TetR-type_CS"/>
</dbReference>
<organism evidence="4 5">
    <name type="scientific">Asanoa siamensis</name>
    <dbReference type="NCBI Taxonomy" id="926357"/>
    <lineage>
        <taxon>Bacteria</taxon>
        <taxon>Bacillati</taxon>
        <taxon>Actinomycetota</taxon>
        <taxon>Actinomycetes</taxon>
        <taxon>Micromonosporales</taxon>
        <taxon>Micromonosporaceae</taxon>
        <taxon>Asanoa</taxon>
    </lineage>
</organism>
<dbReference type="Pfam" id="PF00440">
    <property type="entry name" value="TetR_N"/>
    <property type="match status" value="1"/>
</dbReference>
<dbReference type="PROSITE" id="PS50977">
    <property type="entry name" value="HTH_TETR_2"/>
    <property type="match status" value="1"/>
</dbReference>
<proteinExistence type="predicted"/>
<name>A0ABQ4CUN0_9ACTN</name>
<dbReference type="Proteomes" id="UP000604117">
    <property type="component" value="Unassembled WGS sequence"/>
</dbReference>
<dbReference type="InterPro" id="IPR001647">
    <property type="entry name" value="HTH_TetR"/>
</dbReference>
<dbReference type="PRINTS" id="PR00455">
    <property type="entry name" value="HTHTETR"/>
</dbReference>
<dbReference type="InterPro" id="IPR050109">
    <property type="entry name" value="HTH-type_TetR-like_transc_reg"/>
</dbReference>
<dbReference type="EMBL" id="BONE01000037">
    <property type="protein sequence ID" value="GIF74985.1"/>
    <property type="molecule type" value="Genomic_DNA"/>
</dbReference>
<gene>
    <name evidence="4" type="ORF">Asi02nite_45030</name>
</gene>
<dbReference type="SUPFAM" id="SSF46689">
    <property type="entry name" value="Homeodomain-like"/>
    <property type="match status" value="1"/>
</dbReference>
<keyword evidence="5" id="KW-1185">Reference proteome</keyword>